<dbReference type="Pfam" id="PF00872">
    <property type="entry name" value="Transposase_mut"/>
    <property type="match status" value="1"/>
</dbReference>
<keyword evidence="5 6" id="KW-0233">DNA recombination</keyword>
<evidence type="ECO:0000313" key="7">
    <source>
        <dbReference type="EMBL" id="EPI11393.1"/>
    </source>
</evidence>
<protein>
    <recommendedName>
        <fullName evidence="6">Mutator family transposase</fullName>
    </recommendedName>
</protein>
<evidence type="ECO:0000256" key="4">
    <source>
        <dbReference type="ARBA" id="ARBA00023125"/>
    </source>
</evidence>
<evidence type="ECO:0000256" key="5">
    <source>
        <dbReference type="ARBA" id="ARBA00023172"/>
    </source>
</evidence>
<keyword evidence="6" id="KW-0814">Transposable element</keyword>
<sequence length="84" mass="9925">MYAKGMPQRDIDHTVDDIYGFSISHEIISTITDSVLLELEEWKNHPLAKYYAFVLADCMYVTLRENYEVEEYAVYTILGYYLKD</sequence>
<proteinExistence type="inferred from homology"/>
<organism evidence="7 8">
    <name type="scientific">Enterococcus faecalis RP2S-4</name>
    <dbReference type="NCBI Taxonomy" id="1244145"/>
    <lineage>
        <taxon>Bacteria</taxon>
        <taxon>Bacillati</taxon>
        <taxon>Bacillota</taxon>
        <taxon>Bacilli</taxon>
        <taxon>Lactobacillales</taxon>
        <taxon>Enterococcaceae</taxon>
        <taxon>Enterococcus</taxon>
    </lineage>
</organism>
<evidence type="ECO:0000256" key="6">
    <source>
        <dbReference type="RuleBase" id="RU365089"/>
    </source>
</evidence>
<gene>
    <name evidence="7" type="ORF">D358_00340</name>
</gene>
<evidence type="ECO:0000313" key="8">
    <source>
        <dbReference type="Proteomes" id="UP000015750"/>
    </source>
</evidence>
<dbReference type="PANTHER" id="PTHR33217:SF8">
    <property type="entry name" value="MUTATOR FAMILY TRANSPOSASE"/>
    <property type="match status" value="1"/>
</dbReference>
<dbReference type="EMBL" id="ATIR01000012">
    <property type="protein sequence ID" value="EPI11393.1"/>
    <property type="molecule type" value="Genomic_DNA"/>
</dbReference>
<dbReference type="Proteomes" id="UP000015750">
    <property type="component" value="Unassembled WGS sequence"/>
</dbReference>
<keyword evidence="4 6" id="KW-0238">DNA-binding</keyword>
<accession>A0ABC9TPB0</accession>
<evidence type="ECO:0000256" key="1">
    <source>
        <dbReference type="ARBA" id="ARBA00002190"/>
    </source>
</evidence>
<comment type="similarity">
    <text evidence="2 6">Belongs to the transposase mutator family.</text>
</comment>
<comment type="caution">
    <text evidence="7">The sequence shown here is derived from an EMBL/GenBank/DDBJ whole genome shotgun (WGS) entry which is preliminary data.</text>
</comment>
<dbReference type="GO" id="GO:0006313">
    <property type="term" value="P:DNA transposition"/>
    <property type="evidence" value="ECO:0007669"/>
    <property type="project" value="UniProtKB-UniRule"/>
</dbReference>
<dbReference type="PANTHER" id="PTHR33217">
    <property type="entry name" value="TRANSPOSASE FOR INSERTION SEQUENCE ELEMENT IS1081"/>
    <property type="match status" value="1"/>
</dbReference>
<dbReference type="AlphaFoldDB" id="A0ABC9TPB0"/>
<dbReference type="InterPro" id="IPR001207">
    <property type="entry name" value="Transposase_mutator"/>
</dbReference>
<dbReference type="GO" id="GO:0003677">
    <property type="term" value="F:DNA binding"/>
    <property type="evidence" value="ECO:0007669"/>
    <property type="project" value="UniProtKB-UniRule"/>
</dbReference>
<evidence type="ECO:0000256" key="2">
    <source>
        <dbReference type="ARBA" id="ARBA00010961"/>
    </source>
</evidence>
<comment type="function">
    <text evidence="1 6">Required for the transposition of the insertion element.</text>
</comment>
<dbReference type="GO" id="GO:0004803">
    <property type="term" value="F:transposase activity"/>
    <property type="evidence" value="ECO:0007669"/>
    <property type="project" value="UniProtKB-UniRule"/>
</dbReference>
<keyword evidence="3 6" id="KW-0815">Transposition</keyword>
<reference evidence="7 8" key="1">
    <citation type="submission" date="2013-06" db="EMBL/GenBank/DDBJ databases">
        <authorList>
            <person name="Weinstock G."/>
            <person name="Sodergren E."/>
            <person name="Lobos E.A."/>
            <person name="Fulton L."/>
            <person name="Fulton R."/>
            <person name="Courtney L."/>
            <person name="Fronick C."/>
            <person name="O'Laughlin M."/>
            <person name="Godfrey J."/>
            <person name="Wilson R.M."/>
            <person name="Miner T."/>
            <person name="Farmer C."/>
            <person name="Delehaunty K."/>
            <person name="Cordes M."/>
            <person name="Minx P."/>
            <person name="Tomlinson C."/>
            <person name="Chen J."/>
            <person name="Wollam A."/>
            <person name="Pepin K.H."/>
            <person name="Bhonagiri V."/>
            <person name="Zhang X."/>
            <person name="Warren W."/>
            <person name="Mitreva M."/>
            <person name="Mardis E.R."/>
            <person name="Wilson R.K."/>
        </authorList>
    </citation>
    <scope>NUCLEOTIDE SEQUENCE [LARGE SCALE GENOMIC DNA]</scope>
    <source>
        <strain evidence="7 8">RP2S-4</strain>
    </source>
</reference>
<name>A0ABC9TPB0_ENTFL</name>
<evidence type="ECO:0000256" key="3">
    <source>
        <dbReference type="ARBA" id="ARBA00022578"/>
    </source>
</evidence>